<accession>C5FIS4</accession>
<dbReference type="eggNOG" id="ENOG502STS4">
    <property type="taxonomic scope" value="Eukaryota"/>
</dbReference>
<dbReference type="RefSeq" id="XP_002849050.1">
    <property type="nucleotide sequence ID" value="XM_002849004.1"/>
</dbReference>
<dbReference type="PANTHER" id="PTHR35910:SF6">
    <property type="entry name" value="2EXR DOMAIN-CONTAINING PROTEIN"/>
    <property type="match status" value="1"/>
</dbReference>
<dbReference type="HOGENOM" id="CLU_771526_0_0_1"/>
<sequence>MAYRRSQNATKATSFPQFRRLPVELQIMIWEEAFYLSAPTQQVIEGYVQDDRMAAYACQMVLAAAHAAIAAVSGSRFDEGDIPSDCRRPRLMVFPAATRQSPLPALASVCHNSRSVVLKLGRGLTSIIVKGEGQGVSKQVWFDFSSDIVYFPNLSAEISNSGNWVSPDNWEYRRRIKHLAVEWSFFHRLTHSLYEDYRVHWLDVFSDLYVSFPGLTDLYIFVPAVRLAEVPRSSMEEDSSDREELWDHFEEPQECDGLPIVLKPIPGGQTVRLARCSCPERPRNWDETIVEIEIALRSQWLKESIQEDLGPEAAPNFPPRIHERIFLRKGLDVDALRQKKPALGLKVVVDKDSSSKEQR</sequence>
<gene>
    <name evidence="2" type="ORF">MCYG_01984</name>
</gene>
<reference evidence="3" key="1">
    <citation type="journal article" date="2012" name="MBio">
        <title>Comparative genome analysis of Trichophyton rubrum and related dermatophytes reveals candidate genes involved in infection.</title>
        <authorList>
            <person name="Martinez D.A."/>
            <person name="Oliver B.G."/>
            <person name="Graeser Y."/>
            <person name="Goldberg J.M."/>
            <person name="Li W."/>
            <person name="Martinez-Rossi N.M."/>
            <person name="Monod M."/>
            <person name="Shelest E."/>
            <person name="Barton R.C."/>
            <person name="Birch E."/>
            <person name="Brakhage A.A."/>
            <person name="Chen Z."/>
            <person name="Gurr S.J."/>
            <person name="Heiman D."/>
            <person name="Heitman J."/>
            <person name="Kosti I."/>
            <person name="Rossi A."/>
            <person name="Saif S."/>
            <person name="Samalova M."/>
            <person name="Saunders C.W."/>
            <person name="Shea T."/>
            <person name="Summerbell R.C."/>
            <person name="Xu J."/>
            <person name="Young S."/>
            <person name="Zeng Q."/>
            <person name="Birren B.W."/>
            <person name="Cuomo C.A."/>
            <person name="White T.C."/>
        </authorList>
    </citation>
    <scope>NUCLEOTIDE SEQUENCE [LARGE SCALE GENOMIC DNA]</scope>
    <source>
        <strain evidence="3">ATCC MYA-4605 / CBS 113480</strain>
    </source>
</reference>
<dbReference type="InterPro" id="IPR045518">
    <property type="entry name" value="2EXR"/>
</dbReference>
<keyword evidence="3" id="KW-1185">Reference proteome</keyword>
<evidence type="ECO:0000313" key="2">
    <source>
        <dbReference type="EMBL" id="EEQ29165.1"/>
    </source>
</evidence>
<dbReference type="VEuPathDB" id="FungiDB:MCYG_01984"/>
<dbReference type="EMBL" id="DS995702">
    <property type="protein sequence ID" value="EEQ29165.1"/>
    <property type="molecule type" value="Genomic_DNA"/>
</dbReference>
<dbReference type="Pfam" id="PF20150">
    <property type="entry name" value="2EXR"/>
    <property type="match status" value="1"/>
</dbReference>
<evidence type="ECO:0000259" key="1">
    <source>
        <dbReference type="Pfam" id="PF20150"/>
    </source>
</evidence>
<name>C5FIS4_ARTOC</name>
<dbReference type="PANTHER" id="PTHR35910">
    <property type="entry name" value="2EXR DOMAIN-CONTAINING PROTEIN"/>
    <property type="match status" value="1"/>
</dbReference>
<feature type="domain" description="2EXR" evidence="1">
    <location>
        <begin position="15"/>
        <end position="149"/>
    </location>
</feature>
<organism evidence="2 3">
    <name type="scientific">Arthroderma otae (strain ATCC MYA-4605 / CBS 113480)</name>
    <name type="common">Microsporum canis</name>
    <dbReference type="NCBI Taxonomy" id="554155"/>
    <lineage>
        <taxon>Eukaryota</taxon>
        <taxon>Fungi</taxon>
        <taxon>Dikarya</taxon>
        <taxon>Ascomycota</taxon>
        <taxon>Pezizomycotina</taxon>
        <taxon>Eurotiomycetes</taxon>
        <taxon>Eurotiomycetidae</taxon>
        <taxon>Onygenales</taxon>
        <taxon>Arthrodermataceae</taxon>
        <taxon>Microsporum</taxon>
    </lineage>
</organism>
<evidence type="ECO:0000313" key="3">
    <source>
        <dbReference type="Proteomes" id="UP000002035"/>
    </source>
</evidence>
<dbReference type="AlphaFoldDB" id="C5FIS4"/>
<dbReference type="OrthoDB" id="4798927at2759"/>
<protein>
    <recommendedName>
        <fullName evidence="1">2EXR domain-containing protein</fullName>
    </recommendedName>
</protein>
<dbReference type="OMA" id="MIWEEAF"/>
<proteinExistence type="predicted"/>
<dbReference type="GeneID" id="9229102"/>
<dbReference type="Proteomes" id="UP000002035">
    <property type="component" value="Unassembled WGS sequence"/>
</dbReference>